<protein>
    <submittedName>
        <fullName evidence="1">Class I SAM-dependent methyltransferase</fullName>
    </submittedName>
</protein>
<name>A0A372IU73_9BACT</name>
<dbReference type="InterPro" id="IPR029063">
    <property type="entry name" value="SAM-dependent_MTases_sf"/>
</dbReference>
<dbReference type="GO" id="GO:0008168">
    <property type="term" value="F:methyltransferase activity"/>
    <property type="evidence" value="ECO:0007669"/>
    <property type="project" value="UniProtKB-KW"/>
</dbReference>
<dbReference type="SUPFAM" id="SSF53335">
    <property type="entry name" value="S-adenosyl-L-methionine-dependent methyltransferases"/>
    <property type="match status" value="1"/>
</dbReference>
<proteinExistence type="predicted"/>
<keyword evidence="1" id="KW-0808">Transferase</keyword>
<dbReference type="Gene3D" id="3.40.50.150">
    <property type="entry name" value="Vaccinia Virus protein VP39"/>
    <property type="match status" value="1"/>
</dbReference>
<dbReference type="Proteomes" id="UP000264702">
    <property type="component" value="Unassembled WGS sequence"/>
</dbReference>
<evidence type="ECO:0000313" key="1">
    <source>
        <dbReference type="EMBL" id="RFU18455.1"/>
    </source>
</evidence>
<dbReference type="CDD" id="cd02440">
    <property type="entry name" value="AdoMet_MTases"/>
    <property type="match status" value="1"/>
</dbReference>
<dbReference type="OrthoDB" id="9894664at2"/>
<keyword evidence="2" id="KW-1185">Reference proteome</keyword>
<dbReference type="EMBL" id="QVQT01000001">
    <property type="protein sequence ID" value="RFU18455.1"/>
    <property type="molecule type" value="Genomic_DNA"/>
</dbReference>
<comment type="caution">
    <text evidence="1">The sequence shown here is derived from an EMBL/GenBank/DDBJ whole genome shotgun (WGS) entry which is preliminary data.</text>
</comment>
<dbReference type="GO" id="GO:0032259">
    <property type="term" value="P:methylation"/>
    <property type="evidence" value="ECO:0007669"/>
    <property type="project" value="UniProtKB-KW"/>
</dbReference>
<organism evidence="1 2">
    <name type="scientific">Paracidobacterium acidisoli</name>
    <dbReference type="NCBI Taxonomy" id="2303751"/>
    <lineage>
        <taxon>Bacteria</taxon>
        <taxon>Pseudomonadati</taxon>
        <taxon>Acidobacteriota</taxon>
        <taxon>Terriglobia</taxon>
        <taxon>Terriglobales</taxon>
        <taxon>Acidobacteriaceae</taxon>
        <taxon>Paracidobacterium</taxon>
    </lineage>
</organism>
<gene>
    <name evidence="1" type="ORF">D0Y96_02540</name>
</gene>
<accession>A0A372IU73</accession>
<dbReference type="RefSeq" id="WP_117297750.1">
    <property type="nucleotide sequence ID" value="NZ_QVQT02000001.1"/>
</dbReference>
<keyword evidence="1" id="KW-0489">Methyltransferase</keyword>
<evidence type="ECO:0000313" key="2">
    <source>
        <dbReference type="Proteomes" id="UP000264702"/>
    </source>
</evidence>
<sequence length="326" mass="36602">MIAQTEINAFMTLVRRDNTGNTGWTRSRSSLRHTLSAIEAYNRTPTLANFNYIETCIGQIPGAKQTQYAAALARLQTTLQAEKIIAQDHELLERLSENTFRVNSGLSEYTKSFGELFTGKLRDLGRGDIWLDGGSGEAKAMIEYLEGGGRGSCVATGYEIPSQARVAVRDAEEEYEGQFHYVRGKYFSDITDRELGAGDGEFDLITDLNGVLYYTKTFEEDLTRYLQLLKVGGLLFCTAVHIEIAMEHAEGHDARRTTAFARWASNIKGVTMKVYKKTGACIFEKTSLKIKLPELAVDLYETRASQNDPLRRYTCNHTLPKEVEFL</sequence>
<reference evidence="1 2" key="1">
    <citation type="submission" date="2018-08" db="EMBL/GenBank/DDBJ databases">
        <title>Acidipila sp. 4G-K13, an acidobacterium isolated from forest soil.</title>
        <authorList>
            <person name="Gao Z.-H."/>
            <person name="Qiu L.-H."/>
        </authorList>
    </citation>
    <scope>NUCLEOTIDE SEQUENCE [LARGE SCALE GENOMIC DNA]</scope>
    <source>
        <strain evidence="1 2">4G-K13</strain>
    </source>
</reference>
<dbReference type="AlphaFoldDB" id="A0A372IU73"/>